<organism evidence="2 3">
    <name type="scientific">Haloferax elongans ATCC BAA-1513</name>
    <dbReference type="NCBI Taxonomy" id="1230453"/>
    <lineage>
        <taxon>Archaea</taxon>
        <taxon>Methanobacteriati</taxon>
        <taxon>Methanobacteriota</taxon>
        <taxon>Stenosarchaea group</taxon>
        <taxon>Halobacteria</taxon>
        <taxon>Halobacteriales</taxon>
        <taxon>Haloferacaceae</taxon>
        <taxon>Haloferax</taxon>
    </lineage>
</organism>
<name>M0HS24_HALEO</name>
<sequence>MTTKSRNKFSKTKHKFKKDKKNLSKKNANDIPAKYVSLTAVDDGGIGGYFEKNRRKVAFTLRPKGHDSDWKSVLQQTKLQGDR</sequence>
<keyword evidence="3" id="KW-1185">Reference proteome</keyword>
<dbReference type="EMBL" id="AOLK01000011">
    <property type="protein sequence ID" value="ELZ87400.1"/>
    <property type="molecule type" value="Genomic_DNA"/>
</dbReference>
<proteinExistence type="predicted"/>
<evidence type="ECO:0000313" key="3">
    <source>
        <dbReference type="Proteomes" id="UP000011612"/>
    </source>
</evidence>
<reference evidence="2 3" key="1">
    <citation type="journal article" date="2014" name="PLoS Genet.">
        <title>Phylogenetically driven sequencing of extremely halophilic archaea reveals strategies for static and dynamic osmo-response.</title>
        <authorList>
            <person name="Becker E.A."/>
            <person name="Seitzer P.M."/>
            <person name="Tritt A."/>
            <person name="Larsen D."/>
            <person name="Krusor M."/>
            <person name="Yao A.I."/>
            <person name="Wu D."/>
            <person name="Madern D."/>
            <person name="Eisen J.A."/>
            <person name="Darling A.E."/>
            <person name="Facciotti M.T."/>
        </authorList>
    </citation>
    <scope>NUCLEOTIDE SEQUENCE [LARGE SCALE GENOMIC DNA]</scope>
    <source>
        <strain evidence="2 3">ATCC BAA-1513</strain>
    </source>
</reference>
<accession>M0HS24</accession>
<comment type="caution">
    <text evidence="2">The sequence shown here is derived from an EMBL/GenBank/DDBJ whole genome shotgun (WGS) entry which is preliminary data.</text>
</comment>
<dbReference type="Proteomes" id="UP000011612">
    <property type="component" value="Unassembled WGS sequence"/>
</dbReference>
<evidence type="ECO:0000256" key="1">
    <source>
        <dbReference type="SAM" id="MobiDB-lite"/>
    </source>
</evidence>
<feature type="region of interest" description="Disordered" evidence="1">
    <location>
        <begin position="1"/>
        <end position="27"/>
    </location>
</feature>
<feature type="compositionally biased region" description="Basic residues" evidence="1">
    <location>
        <begin position="1"/>
        <end position="24"/>
    </location>
</feature>
<protein>
    <submittedName>
        <fullName evidence="2">Uncharacterized protein</fullName>
    </submittedName>
</protein>
<dbReference type="AlphaFoldDB" id="M0HS24"/>
<evidence type="ECO:0000313" key="2">
    <source>
        <dbReference type="EMBL" id="ELZ87400.1"/>
    </source>
</evidence>
<gene>
    <name evidence="2" type="ORF">C453_03579</name>
</gene>